<dbReference type="SUPFAM" id="SSF53474">
    <property type="entry name" value="alpha/beta-Hydrolases"/>
    <property type="match status" value="1"/>
</dbReference>
<protein>
    <recommendedName>
        <fullName evidence="2">Peptidase S9 prolyl oligopeptidase catalytic domain-containing protein</fullName>
    </recommendedName>
</protein>
<evidence type="ECO:0000313" key="1">
    <source>
        <dbReference type="EMBL" id="MPM62261.1"/>
    </source>
</evidence>
<dbReference type="InterPro" id="IPR029058">
    <property type="entry name" value="AB_hydrolase_fold"/>
</dbReference>
<evidence type="ECO:0008006" key="2">
    <source>
        <dbReference type="Google" id="ProtNLM"/>
    </source>
</evidence>
<proteinExistence type="predicted"/>
<dbReference type="AlphaFoldDB" id="A0A645BC76"/>
<dbReference type="Gene3D" id="3.40.50.1820">
    <property type="entry name" value="alpha/beta hydrolase"/>
    <property type="match status" value="1"/>
</dbReference>
<dbReference type="EMBL" id="VSSQ01018776">
    <property type="protein sequence ID" value="MPM62261.1"/>
    <property type="molecule type" value="Genomic_DNA"/>
</dbReference>
<sequence>MLQATPVEFAPWPDIFPPIAAEMARAADKSYAEAPERYRQLSLSSYLGPDNPPLLFLEAENEHMFPSRMVTDFLHRQQALGVPSEQKFYTMAEHGFFYALTRRQQLEAFRDMLDFLARRERSGQAC</sequence>
<accession>A0A645BC76</accession>
<comment type="caution">
    <text evidence="1">The sequence shown here is derived from an EMBL/GenBank/DDBJ whole genome shotgun (WGS) entry which is preliminary data.</text>
</comment>
<name>A0A645BC76_9ZZZZ</name>
<organism evidence="1">
    <name type="scientific">bioreactor metagenome</name>
    <dbReference type="NCBI Taxonomy" id="1076179"/>
    <lineage>
        <taxon>unclassified sequences</taxon>
        <taxon>metagenomes</taxon>
        <taxon>ecological metagenomes</taxon>
    </lineage>
</organism>
<reference evidence="1" key="1">
    <citation type="submission" date="2019-08" db="EMBL/GenBank/DDBJ databases">
        <authorList>
            <person name="Kucharzyk K."/>
            <person name="Murdoch R.W."/>
            <person name="Higgins S."/>
            <person name="Loffler F."/>
        </authorList>
    </citation>
    <scope>NUCLEOTIDE SEQUENCE</scope>
</reference>
<gene>
    <name evidence="1" type="ORF">SDC9_109127</name>
</gene>